<evidence type="ECO:0000256" key="1">
    <source>
        <dbReference type="SAM" id="MobiDB-lite"/>
    </source>
</evidence>
<dbReference type="PANTHER" id="PTHR45786:SF74">
    <property type="entry name" value="ATP-DEPENDENT DNA HELICASE"/>
    <property type="match status" value="1"/>
</dbReference>
<protein>
    <recommendedName>
        <fullName evidence="5">Helitron helicase-like domain-containing protein</fullName>
    </recommendedName>
</protein>
<keyword evidence="2" id="KW-0812">Transmembrane</keyword>
<evidence type="ECO:0008006" key="5">
    <source>
        <dbReference type="Google" id="ProtNLM"/>
    </source>
</evidence>
<feature type="compositionally biased region" description="Basic residues" evidence="1">
    <location>
        <begin position="1"/>
        <end position="14"/>
    </location>
</feature>
<feature type="compositionally biased region" description="Basic and acidic residues" evidence="1">
    <location>
        <begin position="15"/>
        <end position="26"/>
    </location>
</feature>
<dbReference type="PANTHER" id="PTHR45786">
    <property type="entry name" value="DNA BINDING PROTEIN-LIKE"/>
    <property type="match status" value="1"/>
</dbReference>
<accession>A0A444WP71</accession>
<evidence type="ECO:0000313" key="3">
    <source>
        <dbReference type="EMBL" id="RYQ79319.1"/>
    </source>
</evidence>
<sequence length="424" mass="48378">MKKRNKRGRRKKRKEKEEEGGDGREEGGRRRRVMAVGFVAMALSFFISLSLCWDLSRCRRWCFPSLPMLGFSCSVATRPTLYCSPHLLYASAGFLFAIAGPGLWFLSCHAMFCCATIVRVSTAPLSLGKGFVAPPSLLYTCSIFIVAGKGVNGYDDSNLDKDIDNNALNDNDKITAFDIEDPDLECSSCKARMWSDEQLAKTNKYRQPKFVLCCMEKKVELPQLRHPPPELAQLHSGKDIISQHFLKNIRSFNAMFNFTSMARKVDHQINRGTTLPVFKLGGENYHLIGKNEINNRLSTISHTNKANDGLSQHLARTFRYARDRKYDLPTSSEVTALIVGDVEQLAQDTYIVIETKTKRLQRIDYPLLFSYGEDDFRKGIPLSRKVPGRRNPEDDDISMRRFFAYKIQHRIHESPILLKSRILF</sequence>
<dbReference type="EMBL" id="SDMP01000026">
    <property type="protein sequence ID" value="RYQ79319.1"/>
    <property type="molecule type" value="Genomic_DNA"/>
</dbReference>
<keyword evidence="4" id="KW-1185">Reference proteome</keyword>
<dbReference type="STRING" id="3818.A0A444WP71"/>
<keyword evidence="2" id="KW-1133">Transmembrane helix</keyword>
<gene>
    <name evidence="3" type="ORF">Ahy_Scaffold6g108046</name>
</gene>
<comment type="caution">
    <text evidence="3">The sequence shown here is derived from an EMBL/GenBank/DDBJ whole genome shotgun (WGS) entry which is preliminary data.</text>
</comment>
<proteinExistence type="predicted"/>
<organism evidence="3 4">
    <name type="scientific">Arachis hypogaea</name>
    <name type="common">Peanut</name>
    <dbReference type="NCBI Taxonomy" id="3818"/>
    <lineage>
        <taxon>Eukaryota</taxon>
        <taxon>Viridiplantae</taxon>
        <taxon>Streptophyta</taxon>
        <taxon>Embryophyta</taxon>
        <taxon>Tracheophyta</taxon>
        <taxon>Spermatophyta</taxon>
        <taxon>Magnoliopsida</taxon>
        <taxon>eudicotyledons</taxon>
        <taxon>Gunneridae</taxon>
        <taxon>Pentapetalae</taxon>
        <taxon>rosids</taxon>
        <taxon>fabids</taxon>
        <taxon>Fabales</taxon>
        <taxon>Fabaceae</taxon>
        <taxon>Papilionoideae</taxon>
        <taxon>50 kb inversion clade</taxon>
        <taxon>dalbergioids sensu lato</taxon>
        <taxon>Dalbergieae</taxon>
        <taxon>Pterocarpus clade</taxon>
        <taxon>Arachis</taxon>
    </lineage>
</organism>
<feature type="transmembrane region" description="Helical" evidence="2">
    <location>
        <begin position="33"/>
        <end position="51"/>
    </location>
</feature>
<keyword evidence="2" id="KW-0472">Membrane</keyword>
<evidence type="ECO:0000313" key="4">
    <source>
        <dbReference type="Proteomes" id="UP000289738"/>
    </source>
</evidence>
<feature type="transmembrane region" description="Helical" evidence="2">
    <location>
        <begin position="88"/>
        <end position="106"/>
    </location>
</feature>
<feature type="region of interest" description="Disordered" evidence="1">
    <location>
        <begin position="1"/>
        <end position="26"/>
    </location>
</feature>
<name>A0A444WP71_ARAHY</name>
<dbReference type="AlphaFoldDB" id="A0A444WP71"/>
<dbReference type="Proteomes" id="UP000289738">
    <property type="component" value="Unassembled WGS sequence"/>
</dbReference>
<evidence type="ECO:0000256" key="2">
    <source>
        <dbReference type="SAM" id="Phobius"/>
    </source>
</evidence>
<reference evidence="3 4" key="1">
    <citation type="submission" date="2019-01" db="EMBL/GenBank/DDBJ databases">
        <title>Sequencing of cultivated peanut Arachis hypogaea provides insights into genome evolution and oil improvement.</title>
        <authorList>
            <person name="Chen X."/>
        </authorList>
    </citation>
    <scope>NUCLEOTIDE SEQUENCE [LARGE SCALE GENOMIC DNA]</scope>
    <source>
        <strain evidence="4">cv. Fuhuasheng</strain>
        <tissue evidence="3">Leaves</tissue>
    </source>
</reference>